<dbReference type="GO" id="GO:0003677">
    <property type="term" value="F:DNA binding"/>
    <property type="evidence" value="ECO:0007669"/>
    <property type="project" value="UniProtKB-KW"/>
</dbReference>
<comment type="caution">
    <text evidence="8">The sequence shown here is derived from an EMBL/GenBank/DDBJ whole genome shotgun (WGS) entry which is preliminary data.</text>
</comment>
<sequence length="297" mass="33445">MLEVTKNAPQKAITQLGEAFKRFFKGEANYPKFKKKGIHDSFGITNDQFVLNDTLNRIRIPRLGWVRLQESLRFNGKILSATISRQANKWFISIAVQIDDYSHLRKAENQGVVGVDLGISSLATLSNGEVITGSKPLKTLISRLKKLSKSLSRKQQDSSNWYKAKAKLATLHARISNVRKDTLHKLTSNLTRRFSIIGIEDLNVKGMLSNGKLARSIADMGFYEFKRQLQYKAQMRGNLIVIADKWYPSSKTCSACGGIKQDLTLKDRVFKCECGHVQNRDLNAAINLANYAVSYTV</sequence>
<feature type="domain" description="Cas12f1-like TNB" evidence="7">
    <location>
        <begin position="222"/>
        <end position="288"/>
    </location>
</feature>
<evidence type="ECO:0000313" key="9">
    <source>
        <dbReference type="Proteomes" id="UP000194798"/>
    </source>
</evidence>
<evidence type="ECO:0000256" key="4">
    <source>
        <dbReference type="ARBA" id="ARBA00023125"/>
    </source>
</evidence>
<protein>
    <recommendedName>
        <fullName evidence="10">Transposase</fullName>
    </recommendedName>
</protein>
<dbReference type="EMBL" id="MSLT01000012">
    <property type="protein sequence ID" value="OUD14199.1"/>
    <property type="molecule type" value="Genomic_DNA"/>
</dbReference>
<evidence type="ECO:0000259" key="7">
    <source>
        <dbReference type="Pfam" id="PF07282"/>
    </source>
</evidence>
<dbReference type="AlphaFoldDB" id="A0A251X821"/>
<evidence type="ECO:0000256" key="2">
    <source>
        <dbReference type="ARBA" id="ARBA00011044"/>
    </source>
</evidence>
<dbReference type="GO" id="GO:0032196">
    <property type="term" value="P:transposition"/>
    <property type="evidence" value="ECO:0007669"/>
    <property type="project" value="UniProtKB-KW"/>
</dbReference>
<keyword evidence="4" id="KW-0238">DNA-binding</keyword>
<feature type="domain" description="Probable transposase IS891/IS1136/IS1341" evidence="6">
    <location>
        <begin position="101"/>
        <end position="209"/>
    </location>
</feature>
<gene>
    <name evidence="8" type="ORF">TPSD3_07665</name>
</gene>
<evidence type="ECO:0000313" key="8">
    <source>
        <dbReference type="EMBL" id="OUD14199.1"/>
    </source>
</evidence>
<dbReference type="InterPro" id="IPR001959">
    <property type="entry name" value="Transposase"/>
</dbReference>
<organism evidence="8 9">
    <name type="scientific">Thioflexithrix psekupsensis</name>
    <dbReference type="NCBI Taxonomy" id="1570016"/>
    <lineage>
        <taxon>Bacteria</taxon>
        <taxon>Pseudomonadati</taxon>
        <taxon>Pseudomonadota</taxon>
        <taxon>Gammaproteobacteria</taxon>
        <taxon>Thiotrichales</taxon>
        <taxon>Thioflexithrix</taxon>
    </lineage>
</organism>
<dbReference type="PANTHER" id="PTHR30405">
    <property type="entry name" value="TRANSPOSASE"/>
    <property type="match status" value="1"/>
</dbReference>
<keyword evidence="3" id="KW-0815">Transposition</keyword>
<dbReference type="PANTHER" id="PTHR30405:SF11">
    <property type="entry name" value="RNA-GUIDED DNA ENDONUCLEASE RV2885C-RELATED"/>
    <property type="match status" value="1"/>
</dbReference>
<dbReference type="OrthoDB" id="5613790at2"/>
<reference evidence="8 9" key="1">
    <citation type="submission" date="2016-12" db="EMBL/GenBank/DDBJ databases">
        <title>Thioflexothrix psekupsii D3 genome sequencing and assembly.</title>
        <authorList>
            <person name="Fomenkov A."/>
            <person name="Vincze T."/>
            <person name="Grabovich M."/>
            <person name="Anton B.P."/>
            <person name="Dubinina G."/>
            <person name="Orlova M."/>
            <person name="Belousova E."/>
            <person name="Roberts R.J."/>
        </authorList>
    </citation>
    <scope>NUCLEOTIDE SEQUENCE [LARGE SCALE GENOMIC DNA]</scope>
    <source>
        <strain evidence="8">D3</strain>
    </source>
</reference>
<dbReference type="Proteomes" id="UP000194798">
    <property type="component" value="Unassembled WGS sequence"/>
</dbReference>
<dbReference type="NCBIfam" id="NF040570">
    <property type="entry name" value="guided_TnpB"/>
    <property type="match status" value="1"/>
</dbReference>
<keyword evidence="9" id="KW-1185">Reference proteome</keyword>
<dbReference type="InterPro" id="IPR051399">
    <property type="entry name" value="RNA-guided_DNA_endo/Transpos"/>
</dbReference>
<dbReference type="GO" id="GO:0006310">
    <property type="term" value="P:DNA recombination"/>
    <property type="evidence" value="ECO:0007669"/>
    <property type="project" value="UniProtKB-KW"/>
</dbReference>
<evidence type="ECO:0000256" key="3">
    <source>
        <dbReference type="ARBA" id="ARBA00022578"/>
    </source>
</evidence>
<dbReference type="NCBIfam" id="TIGR01766">
    <property type="entry name" value="IS200/IS605 family accessory protein TnpB-like domain"/>
    <property type="match status" value="1"/>
</dbReference>
<evidence type="ECO:0008006" key="10">
    <source>
        <dbReference type="Google" id="ProtNLM"/>
    </source>
</evidence>
<dbReference type="Pfam" id="PF07282">
    <property type="entry name" value="Cas12f1-like_TNB"/>
    <property type="match status" value="1"/>
</dbReference>
<comment type="similarity">
    <text evidence="1">In the C-terminal section; belongs to the transposase 35 family.</text>
</comment>
<name>A0A251X821_9GAMM</name>
<proteinExistence type="inferred from homology"/>
<dbReference type="Pfam" id="PF01385">
    <property type="entry name" value="OrfB_IS605"/>
    <property type="match status" value="1"/>
</dbReference>
<comment type="similarity">
    <text evidence="2">In the N-terminal section; belongs to the transposase 2 family.</text>
</comment>
<accession>A0A251X821</accession>
<dbReference type="InterPro" id="IPR010095">
    <property type="entry name" value="Cas12f1-like_TNB"/>
</dbReference>
<evidence type="ECO:0000259" key="6">
    <source>
        <dbReference type="Pfam" id="PF01385"/>
    </source>
</evidence>
<evidence type="ECO:0000256" key="1">
    <source>
        <dbReference type="ARBA" id="ARBA00008761"/>
    </source>
</evidence>
<keyword evidence="5" id="KW-0233">DNA recombination</keyword>
<evidence type="ECO:0000256" key="5">
    <source>
        <dbReference type="ARBA" id="ARBA00023172"/>
    </source>
</evidence>